<feature type="non-terminal residue" evidence="2">
    <location>
        <position position="260"/>
    </location>
</feature>
<name>A0A6J4SHY8_9SPHN</name>
<proteinExistence type="predicted"/>
<organism evidence="2">
    <name type="scientific">uncultured Sphingomonadaceae bacterium</name>
    <dbReference type="NCBI Taxonomy" id="169976"/>
    <lineage>
        <taxon>Bacteria</taxon>
        <taxon>Pseudomonadati</taxon>
        <taxon>Pseudomonadota</taxon>
        <taxon>Alphaproteobacteria</taxon>
        <taxon>Sphingomonadales</taxon>
        <taxon>Sphingomonadaceae</taxon>
        <taxon>environmental samples</taxon>
    </lineage>
</organism>
<protein>
    <submittedName>
        <fullName evidence="2">Uncharacterized protein</fullName>
    </submittedName>
</protein>
<reference evidence="2" key="1">
    <citation type="submission" date="2020-02" db="EMBL/GenBank/DDBJ databases">
        <authorList>
            <person name="Meier V. D."/>
        </authorList>
    </citation>
    <scope>NUCLEOTIDE SEQUENCE</scope>
    <source>
        <strain evidence="2">AVDCRST_MAG91</strain>
    </source>
</reference>
<feature type="signal peptide" evidence="1">
    <location>
        <begin position="1"/>
        <end position="20"/>
    </location>
</feature>
<accession>A0A6J4SHY8</accession>
<evidence type="ECO:0000256" key="1">
    <source>
        <dbReference type="SAM" id="SignalP"/>
    </source>
</evidence>
<evidence type="ECO:0000313" key="2">
    <source>
        <dbReference type="EMBL" id="CAA9492116.1"/>
    </source>
</evidence>
<keyword evidence="1" id="KW-0732">Signal</keyword>
<dbReference type="AlphaFoldDB" id="A0A6J4SHY8"/>
<dbReference type="EMBL" id="CADCVX010000139">
    <property type="protein sequence ID" value="CAA9492116.1"/>
    <property type="molecule type" value="Genomic_DNA"/>
</dbReference>
<gene>
    <name evidence="2" type="ORF">AVDCRST_MAG91-593</name>
</gene>
<feature type="chain" id="PRO_5026692324" evidence="1">
    <location>
        <begin position="21"/>
        <end position="260"/>
    </location>
</feature>
<sequence>MRRLLPLSALLVLLTSPLIAAEGEKPVTRDYSLVRAAAAPRTQNWDTADAKSAGCVSCHTASEAKTMHKSPAVVLGCVDCHGGNPSVVAQDVSDHKAPAYVAARDKAHVLPQYPGAWHWPSSANPKRTYTLLNKESPEFVRFVNPSDYRVARDSCGACHLQVIEAAERSIMASGAMLWGGASYNNGIAPFKNYIFGEAYTREGAPAKIVSPTTTNDGKLTEAQKARGALAELYPLPTWHVIPPGDVFRVFERGGRNINTQ</sequence>
<dbReference type="InterPro" id="IPR036280">
    <property type="entry name" value="Multihaem_cyt_sf"/>
</dbReference>
<dbReference type="SUPFAM" id="SSF48695">
    <property type="entry name" value="Multiheme cytochromes"/>
    <property type="match status" value="1"/>
</dbReference>